<comment type="caution">
    <text evidence="2">The sequence shown here is derived from an EMBL/GenBank/DDBJ whole genome shotgun (WGS) entry which is preliminary data.</text>
</comment>
<name>A0A4V2XS73_9ACTN</name>
<feature type="compositionally biased region" description="Basic and acidic residues" evidence="1">
    <location>
        <begin position="237"/>
        <end position="252"/>
    </location>
</feature>
<evidence type="ECO:0008006" key="4">
    <source>
        <dbReference type="Google" id="ProtNLM"/>
    </source>
</evidence>
<organism evidence="2 3">
    <name type="scientific">Kribbella albertanoniae</name>
    <dbReference type="NCBI Taxonomy" id="1266829"/>
    <lineage>
        <taxon>Bacteria</taxon>
        <taxon>Bacillati</taxon>
        <taxon>Actinomycetota</taxon>
        <taxon>Actinomycetes</taxon>
        <taxon>Propionibacteriales</taxon>
        <taxon>Kribbellaceae</taxon>
        <taxon>Kribbella</taxon>
    </lineage>
</organism>
<evidence type="ECO:0000256" key="1">
    <source>
        <dbReference type="SAM" id="MobiDB-lite"/>
    </source>
</evidence>
<dbReference type="OrthoDB" id="190895at2"/>
<dbReference type="EMBL" id="SMKA01000020">
    <property type="protein sequence ID" value="TDC32725.1"/>
    <property type="molecule type" value="Genomic_DNA"/>
</dbReference>
<reference evidence="2 3" key="1">
    <citation type="submission" date="2019-03" db="EMBL/GenBank/DDBJ databases">
        <title>Draft genome sequences of novel Actinobacteria.</title>
        <authorList>
            <person name="Sahin N."/>
            <person name="Ay H."/>
            <person name="Saygin H."/>
        </authorList>
    </citation>
    <scope>NUCLEOTIDE SEQUENCE [LARGE SCALE GENOMIC DNA]</scope>
    <source>
        <strain evidence="2 3">JCM 30547</strain>
    </source>
</reference>
<sequence>MILLLVSGTAVGVVLFVRRQRYVKSLRDRGWTFVGSPAFESVARLSNPPFGMGFTRDPDDQIVGLTSSGRPFQVIEYGSEYWKGWVGMVTLSRRLPELWITGGQTQPRAGVAATMVPVPPQLGAGWTVGVQDPAFATEVLSGQLCTALLTLASGQPGVNLSIDGDQLVIQDPPRKDPELLAPWLDQVAMIATAIDALPLDRWIQPPREPRLTFYQHPDWWWIGQDDSLLHSTPTTRSGHDHSTSDVIRGRDGDGPPFVAFTHHWKTTRTESSTDSEGRTTTRTVTENHSEPILGFELPVGMPWIQVSRRGFGAGISFESEAFNEQFAIHARDHKFAYDVIHPRQMEFLMAVRPVSFQVVGNWAWFEPGRHDHQTIAHSSVFLRDFLARIPRFVWKNLGLHDSPYPQA</sequence>
<accession>A0A4V2XS73</accession>
<dbReference type="Proteomes" id="UP000295075">
    <property type="component" value="Unassembled WGS sequence"/>
</dbReference>
<keyword evidence="3" id="KW-1185">Reference proteome</keyword>
<feature type="region of interest" description="Disordered" evidence="1">
    <location>
        <begin position="232"/>
        <end position="252"/>
    </location>
</feature>
<gene>
    <name evidence="2" type="ORF">E1261_07880</name>
</gene>
<dbReference type="AlphaFoldDB" id="A0A4V2XS73"/>
<proteinExistence type="predicted"/>
<protein>
    <recommendedName>
        <fullName evidence="4">DUF3137 domain-containing protein</fullName>
    </recommendedName>
</protein>
<evidence type="ECO:0000313" key="3">
    <source>
        <dbReference type="Proteomes" id="UP000295075"/>
    </source>
</evidence>
<feature type="region of interest" description="Disordered" evidence="1">
    <location>
        <begin position="266"/>
        <end position="286"/>
    </location>
</feature>
<evidence type="ECO:0000313" key="2">
    <source>
        <dbReference type="EMBL" id="TDC32725.1"/>
    </source>
</evidence>
<feature type="compositionally biased region" description="Basic and acidic residues" evidence="1">
    <location>
        <begin position="275"/>
        <end position="286"/>
    </location>
</feature>